<evidence type="ECO:0000313" key="3">
    <source>
        <dbReference type="Proteomes" id="UP000019141"/>
    </source>
</evidence>
<dbReference type="EMBL" id="AZHW01000657">
    <property type="protein sequence ID" value="ETW97492.1"/>
    <property type="molecule type" value="Genomic_DNA"/>
</dbReference>
<comment type="caution">
    <text evidence="2">The sequence shown here is derived from an EMBL/GenBank/DDBJ whole genome shotgun (WGS) entry which is preliminary data.</text>
</comment>
<reference evidence="2 3" key="1">
    <citation type="journal article" date="2014" name="Nature">
        <title>An environmental bacterial taxon with a large and distinct metabolic repertoire.</title>
        <authorList>
            <person name="Wilson M.C."/>
            <person name="Mori T."/>
            <person name="Ruckert C."/>
            <person name="Uria A.R."/>
            <person name="Helf M.J."/>
            <person name="Takada K."/>
            <person name="Gernert C."/>
            <person name="Steffens U.A."/>
            <person name="Heycke N."/>
            <person name="Schmitt S."/>
            <person name="Rinke C."/>
            <person name="Helfrich E.J."/>
            <person name="Brachmann A.O."/>
            <person name="Gurgui C."/>
            <person name="Wakimoto T."/>
            <person name="Kracht M."/>
            <person name="Crusemann M."/>
            <person name="Hentschel U."/>
            <person name="Abe I."/>
            <person name="Matsunaga S."/>
            <person name="Kalinowski J."/>
            <person name="Takeyama H."/>
            <person name="Piel J."/>
        </authorList>
    </citation>
    <scope>NUCLEOTIDE SEQUENCE [LARGE SCALE GENOMIC DNA]</scope>
    <source>
        <strain evidence="3">TSY1</strain>
    </source>
</reference>
<dbReference type="Proteomes" id="UP000019141">
    <property type="component" value="Unassembled WGS sequence"/>
</dbReference>
<gene>
    <name evidence="2" type="ORF">ETSY1_22425</name>
</gene>
<organism evidence="2 3">
    <name type="scientific">Entotheonella factor</name>
    <dbReference type="NCBI Taxonomy" id="1429438"/>
    <lineage>
        <taxon>Bacteria</taxon>
        <taxon>Pseudomonadati</taxon>
        <taxon>Nitrospinota/Tectimicrobiota group</taxon>
        <taxon>Candidatus Tectimicrobiota</taxon>
        <taxon>Candidatus Entotheonellia</taxon>
        <taxon>Candidatus Entotheonellales</taxon>
        <taxon>Candidatus Entotheonellaceae</taxon>
        <taxon>Candidatus Entotheonella</taxon>
    </lineage>
</organism>
<sequence length="391" mass="44387">MAPWRQISVMASLLLLLLLPAIVQTQPAGSAPADGLRPTMRGIFQALTTVIPLSLSKERFQDAANRQRLHDALLALSNHAMKLTQHGQRAPAGFDFLRRSLQDDARNVFELFESESFEESRFILHHLVDHCFLCHSRLPSSQPFPLGKRFLEQIPLKQLDPHERMRLAVATRQFDTALASCETIFRSLDLPAAQIDLMALFEDYLRIAIRVQGDFPRVIRTLETFQRRPDVPTYLADHLSAWIEALTILQADREQNDELTQARALIQQGQQLNRYLADRQGLVHFTLASSLLHRFAESRSASKLKLAEAYYLLGVAGSYMPRTSWISETEFYLETAVRLAPASSIGKQAFVFLEAYLIMGYSGSSGLHFPPDIHHRLEELRAFVKSHSIEK</sequence>
<feature type="chain" id="PRO_5004844742" description="Cytochrome c domain-containing protein" evidence="1">
    <location>
        <begin position="26"/>
        <end position="391"/>
    </location>
</feature>
<keyword evidence="3" id="KW-1185">Reference proteome</keyword>
<feature type="signal peptide" evidence="1">
    <location>
        <begin position="1"/>
        <end position="25"/>
    </location>
</feature>
<dbReference type="AlphaFoldDB" id="W4LHN0"/>
<evidence type="ECO:0000313" key="2">
    <source>
        <dbReference type="EMBL" id="ETW97492.1"/>
    </source>
</evidence>
<protein>
    <recommendedName>
        <fullName evidence="4">Cytochrome c domain-containing protein</fullName>
    </recommendedName>
</protein>
<keyword evidence="1" id="KW-0732">Signal</keyword>
<dbReference type="HOGENOM" id="CLU_705318_0_0_7"/>
<evidence type="ECO:0000256" key="1">
    <source>
        <dbReference type="SAM" id="SignalP"/>
    </source>
</evidence>
<name>W4LHN0_ENTF1</name>
<evidence type="ECO:0008006" key="4">
    <source>
        <dbReference type="Google" id="ProtNLM"/>
    </source>
</evidence>
<accession>W4LHN0</accession>
<proteinExistence type="predicted"/>